<organism evidence="8 9">
    <name type="scientific">Terriglobus aquaticus</name>
    <dbReference type="NCBI Taxonomy" id="940139"/>
    <lineage>
        <taxon>Bacteria</taxon>
        <taxon>Pseudomonadati</taxon>
        <taxon>Acidobacteriota</taxon>
        <taxon>Terriglobia</taxon>
        <taxon>Terriglobales</taxon>
        <taxon>Acidobacteriaceae</taxon>
        <taxon>Terriglobus</taxon>
    </lineage>
</organism>
<dbReference type="PANTHER" id="PTHR43673">
    <property type="entry name" value="NAD(P)H NITROREDUCTASE YDGI-RELATED"/>
    <property type="match status" value="1"/>
</dbReference>
<dbReference type="PANTHER" id="PTHR43673:SF2">
    <property type="entry name" value="NITROREDUCTASE"/>
    <property type="match status" value="1"/>
</dbReference>
<comment type="cofactor">
    <cofactor evidence="1">
        <name>FMN</name>
        <dbReference type="ChEBI" id="CHEBI:58210"/>
    </cofactor>
</comment>
<keyword evidence="5" id="KW-0521">NADP</keyword>
<dbReference type="InterPro" id="IPR033878">
    <property type="entry name" value="NfsB-like"/>
</dbReference>
<feature type="domain" description="Nitroreductase" evidence="7">
    <location>
        <begin position="8"/>
        <end position="185"/>
    </location>
</feature>
<dbReference type="Gene3D" id="3.40.109.10">
    <property type="entry name" value="NADH Oxidase"/>
    <property type="match status" value="1"/>
</dbReference>
<comment type="similarity">
    <text evidence="2">Belongs to the nitroreductase family.</text>
</comment>
<dbReference type="CDD" id="cd02149">
    <property type="entry name" value="NfsB-like"/>
    <property type="match status" value="1"/>
</dbReference>
<reference evidence="8 9" key="1">
    <citation type="submission" date="2024-12" db="EMBL/GenBank/DDBJ databases">
        <authorList>
            <person name="Lee Y."/>
        </authorList>
    </citation>
    <scope>NUCLEOTIDE SEQUENCE [LARGE SCALE GENOMIC DNA]</scope>
    <source>
        <strain evidence="8 9">03SUJ4</strain>
    </source>
</reference>
<gene>
    <name evidence="8" type="ORF">ACK2TP_09935</name>
</gene>
<comment type="caution">
    <text evidence="8">The sequence shown here is derived from an EMBL/GenBank/DDBJ whole genome shotgun (WGS) entry which is preliminary data.</text>
</comment>
<evidence type="ECO:0000259" key="7">
    <source>
        <dbReference type="Pfam" id="PF00881"/>
    </source>
</evidence>
<evidence type="ECO:0000256" key="4">
    <source>
        <dbReference type="ARBA" id="ARBA00022643"/>
    </source>
</evidence>
<sequence>MSLIPALQKRYAVKKYNPAASISPEQLDILLEALRLAPTSFNLQPFRLLQVTDPVVRERIRTEAAFNQPQVTEASLFFVLAAETDVDERTIARSIDLAAAVRSVPRSALEARENQIKGFIMSFAPEQRLIWAQRQAYIALGVLVSAAAEAGIDVSPMEGFVPDKVDAILGLPARLLRSTVLVAVGVHSNGDEHAHLAKVRKPIEQIHQSL</sequence>
<evidence type="ECO:0000256" key="6">
    <source>
        <dbReference type="ARBA" id="ARBA00023002"/>
    </source>
</evidence>
<dbReference type="Pfam" id="PF00881">
    <property type="entry name" value="Nitroreductase"/>
    <property type="match status" value="1"/>
</dbReference>
<keyword evidence="4" id="KW-0288">FMN</keyword>
<evidence type="ECO:0000313" key="8">
    <source>
        <dbReference type="EMBL" id="MFN2976083.1"/>
    </source>
</evidence>
<evidence type="ECO:0000313" key="9">
    <source>
        <dbReference type="Proteomes" id="UP001634747"/>
    </source>
</evidence>
<dbReference type="InterPro" id="IPR029479">
    <property type="entry name" value="Nitroreductase"/>
</dbReference>
<dbReference type="InterPro" id="IPR000415">
    <property type="entry name" value="Nitroreductase-like"/>
</dbReference>
<evidence type="ECO:0000256" key="2">
    <source>
        <dbReference type="ARBA" id="ARBA00007118"/>
    </source>
</evidence>
<proteinExistence type="inferred from homology"/>
<keyword evidence="9" id="KW-1185">Reference proteome</keyword>
<dbReference type="RefSeq" id="WP_263412426.1">
    <property type="nucleotide sequence ID" value="NZ_BAABBH010000001.1"/>
</dbReference>
<evidence type="ECO:0000256" key="5">
    <source>
        <dbReference type="ARBA" id="ARBA00022857"/>
    </source>
</evidence>
<evidence type="ECO:0000256" key="1">
    <source>
        <dbReference type="ARBA" id="ARBA00001917"/>
    </source>
</evidence>
<keyword evidence="6" id="KW-0560">Oxidoreductase</keyword>
<dbReference type="SUPFAM" id="SSF55469">
    <property type="entry name" value="FMN-dependent nitroreductase-like"/>
    <property type="match status" value="1"/>
</dbReference>
<protein>
    <submittedName>
        <fullName evidence="8">NAD(P)H-dependent oxidoreductase</fullName>
    </submittedName>
</protein>
<accession>A0ABW9KL91</accession>
<name>A0ABW9KL91_9BACT</name>
<evidence type="ECO:0000256" key="3">
    <source>
        <dbReference type="ARBA" id="ARBA00022630"/>
    </source>
</evidence>
<keyword evidence="3" id="KW-0285">Flavoprotein</keyword>
<dbReference type="Proteomes" id="UP001634747">
    <property type="component" value="Unassembled WGS sequence"/>
</dbReference>
<dbReference type="EMBL" id="JBJYXY010000001">
    <property type="protein sequence ID" value="MFN2976083.1"/>
    <property type="molecule type" value="Genomic_DNA"/>
</dbReference>